<dbReference type="InterPro" id="IPR010992">
    <property type="entry name" value="IHF-like_DNA-bd_dom_sf"/>
</dbReference>
<gene>
    <name evidence="5" type="ORF">CIL05_06905</name>
</gene>
<keyword evidence="2" id="KW-0226">DNA condensation</keyword>
<evidence type="ECO:0000256" key="3">
    <source>
        <dbReference type="ARBA" id="ARBA00023125"/>
    </source>
</evidence>
<organism evidence="5 6">
    <name type="scientific">Virgibacillus profundi</name>
    <dbReference type="NCBI Taxonomy" id="2024555"/>
    <lineage>
        <taxon>Bacteria</taxon>
        <taxon>Bacillati</taxon>
        <taxon>Bacillota</taxon>
        <taxon>Bacilli</taxon>
        <taxon>Bacillales</taxon>
        <taxon>Bacillaceae</taxon>
        <taxon>Virgibacillus</taxon>
    </lineage>
</organism>
<dbReference type="SUPFAM" id="SSF47729">
    <property type="entry name" value="IHF-like DNA-binding proteins"/>
    <property type="match status" value="1"/>
</dbReference>
<accession>A0A2A2IH06</accession>
<dbReference type="EMBL" id="NPOA01000004">
    <property type="protein sequence ID" value="PAV30440.1"/>
    <property type="molecule type" value="Genomic_DNA"/>
</dbReference>
<evidence type="ECO:0008006" key="7">
    <source>
        <dbReference type="Google" id="ProtNLM"/>
    </source>
</evidence>
<keyword evidence="3" id="KW-0238">DNA-binding</keyword>
<evidence type="ECO:0000256" key="2">
    <source>
        <dbReference type="ARBA" id="ARBA00023067"/>
    </source>
</evidence>
<dbReference type="AlphaFoldDB" id="A0A2A2IH06"/>
<protein>
    <recommendedName>
        <fullName evidence="7">DNA-binding protein</fullName>
    </recommendedName>
</protein>
<sequence>MKKDEFKKAVAEKLNIKQVEAEKVIAGVFETVEDALVEGKKVPLGGLGKLGTVEKAARKGRNPQDGSEIQIEAKTAPKFKASEHLKELVK</sequence>
<comment type="caution">
    <text evidence="5">The sequence shown here is derived from an EMBL/GenBank/DDBJ whole genome shotgun (WGS) entry which is preliminary data.</text>
</comment>
<evidence type="ECO:0000313" key="6">
    <source>
        <dbReference type="Proteomes" id="UP000218887"/>
    </source>
</evidence>
<dbReference type="GO" id="GO:0003677">
    <property type="term" value="F:DNA binding"/>
    <property type="evidence" value="ECO:0007669"/>
    <property type="project" value="UniProtKB-KW"/>
</dbReference>
<dbReference type="InterPro" id="IPR000119">
    <property type="entry name" value="Hist_DNA-bd"/>
</dbReference>
<dbReference type="CDD" id="cd13831">
    <property type="entry name" value="HU"/>
    <property type="match status" value="1"/>
</dbReference>
<dbReference type="GO" id="GO:0030527">
    <property type="term" value="F:structural constituent of chromatin"/>
    <property type="evidence" value="ECO:0007669"/>
    <property type="project" value="InterPro"/>
</dbReference>
<dbReference type="SMART" id="SM00411">
    <property type="entry name" value="BHL"/>
    <property type="match status" value="1"/>
</dbReference>
<dbReference type="GO" id="GO:0030261">
    <property type="term" value="P:chromosome condensation"/>
    <property type="evidence" value="ECO:0007669"/>
    <property type="project" value="UniProtKB-KW"/>
</dbReference>
<reference evidence="5 6" key="1">
    <citation type="submission" date="2017-08" db="EMBL/GenBank/DDBJ databases">
        <title>Virgibacillus indicus sp. nov. and Virgibacillus profoundi sp. nov, two moderately halophilic bacteria isolated from marine sediment by using the Microfluidic Streak Plate.</title>
        <authorList>
            <person name="Xu B."/>
            <person name="Hu B."/>
            <person name="Wang J."/>
            <person name="Zhu Y."/>
            <person name="Huang L."/>
            <person name="Du W."/>
            <person name="Huang Y."/>
        </authorList>
    </citation>
    <scope>NUCLEOTIDE SEQUENCE [LARGE SCALE GENOMIC DNA]</scope>
    <source>
        <strain evidence="5 6">IO3-P3-H5</strain>
    </source>
</reference>
<dbReference type="PANTHER" id="PTHR33175:SF3">
    <property type="entry name" value="DNA-BINDING PROTEIN HU-BETA"/>
    <property type="match status" value="1"/>
</dbReference>
<name>A0A2A2IH06_9BACI</name>
<evidence type="ECO:0000256" key="4">
    <source>
        <dbReference type="RuleBase" id="RU003939"/>
    </source>
</evidence>
<dbReference type="PANTHER" id="PTHR33175">
    <property type="entry name" value="DNA-BINDING PROTEIN HU"/>
    <property type="match status" value="1"/>
</dbReference>
<evidence type="ECO:0000313" key="5">
    <source>
        <dbReference type="EMBL" id="PAV30440.1"/>
    </source>
</evidence>
<dbReference type="PRINTS" id="PR01727">
    <property type="entry name" value="DNABINDINGHU"/>
</dbReference>
<proteinExistence type="inferred from homology"/>
<keyword evidence="6" id="KW-1185">Reference proteome</keyword>
<dbReference type="Proteomes" id="UP000218887">
    <property type="component" value="Unassembled WGS sequence"/>
</dbReference>
<evidence type="ECO:0000256" key="1">
    <source>
        <dbReference type="ARBA" id="ARBA00010529"/>
    </source>
</evidence>
<dbReference type="Gene3D" id="4.10.520.10">
    <property type="entry name" value="IHF-like DNA-binding proteins"/>
    <property type="match status" value="1"/>
</dbReference>
<dbReference type="OrthoDB" id="9799835at2"/>
<comment type="similarity">
    <text evidence="1 4">Belongs to the bacterial histone-like protein family.</text>
</comment>
<dbReference type="Pfam" id="PF00216">
    <property type="entry name" value="Bac_DNA_binding"/>
    <property type="match status" value="1"/>
</dbReference>